<gene>
    <name evidence="2" type="ORF">CK936_11935</name>
</gene>
<organism evidence="2 3">
    <name type="scientific">Streptomyces albireticuli</name>
    <dbReference type="NCBI Taxonomy" id="1940"/>
    <lineage>
        <taxon>Bacteria</taxon>
        <taxon>Bacillati</taxon>
        <taxon>Actinomycetota</taxon>
        <taxon>Actinomycetes</taxon>
        <taxon>Kitasatosporales</taxon>
        <taxon>Streptomycetaceae</taxon>
        <taxon>Streptomyces</taxon>
    </lineage>
</organism>
<evidence type="ECO:0000256" key="1">
    <source>
        <dbReference type="SAM" id="MobiDB-lite"/>
    </source>
</evidence>
<evidence type="ECO:0000313" key="2">
    <source>
        <dbReference type="EMBL" id="PAU48746.1"/>
    </source>
</evidence>
<sequence length="265" mass="28781">MGWLIGFALPQRQECANVLHVRRAWRARIAAEVPEQQPGLGEDERRRVIEDRLREQAAVEATVFVRRREEALEREAWRAAARAAAEAQAVVERERAVAAESARQCLPCEDCGQARAAGLCEACGYRRETQALIEQAGLVAAAPSADPRDEGDVAAEVRASVEGEIARSRGVPADGGPGRPAWPPSRSRGETALAYGALQTVQQAASEYHRRALAMLGRTQEAEAEARRVYATEQNRWWFRANPTGTDCGPGGGHGDGSLTEDTTT</sequence>
<protein>
    <submittedName>
        <fullName evidence="2">Uncharacterized protein</fullName>
    </submittedName>
</protein>
<dbReference type="Proteomes" id="UP000218944">
    <property type="component" value="Unassembled WGS sequence"/>
</dbReference>
<feature type="region of interest" description="Disordered" evidence="1">
    <location>
        <begin position="165"/>
        <end position="188"/>
    </location>
</feature>
<evidence type="ECO:0000313" key="3">
    <source>
        <dbReference type="Proteomes" id="UP000218944"/>
    </source>
</evidence>
<dbReference type="AlphaFoldDB" id="A0A2A2DBC9"/>
<keyword evidence="3" id="KW-1185">Reference proteome</keyword>
<comment type="caution">
    <text evidence="2">The sequence shown here is derived from an EMBL/GenBank/DDBJ whole genome shotgun (WGS) entry which is preliminary data.</text>
</comment>
<dbReference type="RefSeq" id="WP_095580935.1">
    <property type="nucleotide sequence ID" value="NZ_JAJQQQ010000014.1"/>
</dbReference>
<name>A0A2A2DBC9_9ACTN</name>
<dbReference type="EMBL" id="NSJV01000223">
    <property type="protein sequence ID" value="PAU48746.1"/>
    <property type="molecule type" value="Genomic_DNA"/>
</dbReference>
<accession>A0A2A2DBC9</accession>
<feature type="region of interest" description="Disordered" evidence="1">
    <location>
        <begin position="240"/>
        <end position="265"/>
    </location>
</feature>
<reference evidence="2 3" key="1">
    <citation type="submission" date="2017-08" db="EMBL/GenBank/DDBJ databases">
        <title>Genome sequence of Streptomyces albireticuli NRRL B-1670.</title>
        <authorList>
            <person name="Graham D.E."/>
            <person name="Mahan K.M."/>
            <person name="Klingeman D.M."/>
            <person name="Hettich R.L."/>
            <person name="Parry R.J."/>
            <person name="Spain J.C."/>
        </authorList>
    </citation>
    <scope>NUCLEOTIDE SEQUENCE [LARGE SCALE GENOMIC DNA]</scope>
    <source>
        <strain evidence="2 3">NRRL B-1670</strain>
    </source>
</reference>
<proteinExistence type="predicted"/>